<dbReference type="Gene3D" id="3.40.30.10">
    <property type="entry name" value="Glutaredoxin"/>
    <property type="match status" value="1"/>
</dbReference>
<dbReference type="Pfam" id="PF03960">
    <property type="entry name" value="ArsC"/>
    <property type="match status" value="1"/>
</dbReference>
<evidence type="ECO:0000313" key="4">
    <source>
        <dbReference type="Proteomes" id="UP000325122"/>
    </source>
</evidence>
<evidence type="ECO:0000313" key="3">
    <source>
        <dbReference type="EMBL" id="KAA5802366.1"/>
    </source>
</evidence>
<comment type="caution">
    <text evidence="3">The sequence shown here is derived from an EMBL/GenBank/DDBJ whole genome shotgun (WGS) entry which is preliminary data.</text>
</comment>
<proteinExistence type="inferred from homology"/>
<gene>
    <name evidence="3" type="ORF">F1654_11115</name>
</gene>
<dbReference type="RefSeq" id="WP_150023616.1">
    <property type="nucleotide sequence ID" value="NZ_VWOJ01000003.1"/>
</dbReference>
<dbReference type="InterPro" id="IPR036249">
    <property type="entry name" value="Thioredoxin-like_sf"/>
</dbReference>
<comment type="similarity">
    <text evidence="1 2">Belongs to the ArsC family.</text>
</comment>
<dbReference type="AlphaFoldDB" id="A0A5M6ZC96"/>
<sequence>MTGATLYGLKSCDTCRKALKALDAAGIAATFTDVRSDPGLAARLPGWLEALGAEALANTRSTTWRGLDERERARLASDPAGLLADHPALIKRPVIEAGGAVHCGWTPAARAALGLG</sequence>
<reference evidence="3 4" key="1">
    <citation type="submission" date="2019-09" db="EMBL/GenBank/DDBJ databases">
        <authorList>
            <person name="Kevbrin V."/>
            <person name="Grouzdev D.S."/>
        </authorList>
    </citation>
    <scope>NUCLEOTIDE SEQUENCE [LARGE SCALE GENOMIC DNA]</scope>
    <source>
        <strain evidence="3 4">G-192</strain>
    </source>
</reference>
<accession>A0A5M6ZC96</accession>
<keyword evidence="4" id="KW-1185">Reference proteome</keyword>
<organism evidence="3 4">
    <name type="scientific">Alkalicaulis satelles</name>
    <dbReference type="NCBI Taxonomy" id="2609175"/>
    <lineage>
        <taxon>Bacteria</taxon>
        <taxon>Pseudomonadati</taxon>
        <taxon>Pseudomonadota</taxon>
        <taxon>Alphaproteobacteria</taxon>
        <taxon>Maricaulales</taxon>
        <taxon>Maricaulaceae</taxon>
        <taxon>Alkalicaulis</taxon>
    </lineage>
</organism>
<evidence type="ECO:0000256" key="1">
    <source>
        <dbReference type="ARBA" id="ARBA00007198"/>
    </source>
</evidence>
<dbReference type="PROSITE" id="PS51353">
    <property type="entry name" value="ARSC"/>
    <property type="match status" value="1"/>
</dbReference>
<name>A0A5M6ZC96_9PROT</name>
<evidence type="ECO:0000256" key="2">
    <source>
        <dbReference type="PROSITE-ProRule" id="PRU01282"/>
    </source>
</evidence>
<dbReference type="InterPro" id="IPR006660">
    <property type="entry name" value="Arsenate_reductase-like"/>
</dbReference>
<dbReference type="SUPFAM" id="SSF52833">
    <property type="entry name" value="Thioredoxin-like"/>
    <property type="match status" value="1"/>
</dbReference>
<dbReference type="Proteomes" id="UP000325122">
    <property type="component" value="Unassembled WGS sequence"/>
</dbReference>
<protein>
    <submittedName>
        <fullName evidence="3">ArsC family transcriptional regulator</fullName>
    </submittedName>
</protein>
<dbReference type="PANTHER" id="PTHR30041:SF8">
    <property type="entry name" value="PROTEIN YFFB"/>
    <property type="match status" value="1"/>
</dbReference>
<dbReference type="PANTHER" id="PTHR30041">
    <property type="entry name" value="ARSENATE REDUCTASE"/>
    <property type="match status" value="1"/>
</dbReference>
<dbReference type="EMBL" id="VWOJ01000003">
    <property type="protein sequence ID" value="KAA5802366.1"/>
    <property type="molecule type" value="Genomic_DNA"/>
</dbReference>